<comment type="caution">
    <text evidence="1">The sequence shown here is derived from an EMBL/GenBank/DDBJ whole genome shotgun (WGS) entry which is preliminary data.</text>
</comment>
<name>A0A0X3VAK6_9ACTN</name>
<dbReference type="EMBL" id="LLZH01000012">
    <property type="protein sequence ID" value="KUL41644.1"/>
    <property type="molecule type" value="Genomic_DNA"/>
</dbReference>
<accession>A0A0X3VAK6</accession>
<keyword evidence="2" id="KW-1185">Reference proteome</keyword>
<sequence>MRTVAMSSTTAMVMRCAAGDLRVSYDAPLIDSPVPDRLRTKNSRLSRASSTDGFGRDRGLFSADLFHPSSAGYAVIAGALAPTVRAVARERAVSPAG</sequence>
<evidence type="ECO:0008006" key="3">
    <source>
        <dbReference type="Google" id="ProtNLM"/>
    </source>
</evidence>
<protein>
    <recommendedName>
        <fullName evidence="3">SGNH hydrolase-type esterase domain-containing protein</fullName>
    </recommendedName>
</protein>
<evidence type="ECO:0000313" key="1">
    <source>
        <dbReference type="EMBL" id="KUL41644.1"/>
    </source>
</evidence>
<dbReference type="AlphaFoldDB" id="A0A0X3VAK6"/>
<dbReference type="SUPFAM" id="SSF52266">
    <property type="entry name" value="SGNH hydrolase"/>
    <property type="match status" value="1"/>
</dbReference>
<proteinExistence type="predicted"/>
<reference evidence="1 2" key="1">
    <citation type="submission" date="2015-10" db="EMBL/GenBank/DDBJ databases">
        <authorList>
            <person name="Gilbert D.G."/>
        </authorList>
    </citation>
    <scope>NUCLEOTIDE SEQUENCE [LARGE SCALE GENOMIC DNA]</scope>
    <source>
        <strain evidence="1 2">NRRL B-16712</strain>
    </source>
</reference>
<organism evidence="1 2">
    <name type="scientific">Actinoplanes awajinensis subsp. mycoplanecinus</name>
    <dbReference type="NCBI Taxonomy" id="135947"/>
    <lineage>
        <taxon>Bacteria</taxon>
        <taxon>Bacillati</taxon>
        <taxon>Actinomycetota</taxon>
        <taxon>Actinomycetes</taxon>
        <taxon>Micromonosporales</taxon>
        <taxon>Micromonosporaceae</taxon>
        <taxon>Actinoplanes</taxon>
    </lineage>
</organism>
<dbReference type="Proteomes" id="UP000053244">
    <property type="component" value="Unassembled WGS sequence"/>
</dbReference>
<evidence type="ECO:0000313" key="2">
    <source>
        <dbReference type="Proteomes" id="UP000053244"/>
    </source>
</evidence>
<gene>
    <name evidence="1" type="ORF">ADL15_03275</name>
</gene>